<proteinExistence type="inferred from homology"/>
<evidence type="ECO:0000256" key="6">
    <source>
        <dbReference type="ARBA" id="ARBA00022781"/>
    </source>
</evidence>
<evidence type="ECO:0000256" key="2">
    <source>
        <dbReference type="ARBA" id="ARBA00006810"/>
    </source>
</evidence>
<keyword evidence="15" id="KW-1185">Reference proteome</keyword>
<keyword evidence="7 11" id="KW-1133">Transmembrane helix</keyword>
<dbReference type="SUPFAM" id="SSF81336">
    <property type="entry name" value="F1F0 ATP synthase subunit A"/>
    <property type="match status" value="1"/>
</dbReference>
<dbReference type="Pfam" id="PF00119">
    <property type="entry name" value="ATP-synt_A"/>
    <property type="match status" value="1"/>
</dbReference>
<sequence>MDFRHFFDSKKISFLAIFAVLATFSVTNSAKAAVADTAASVSHEAHGEEEFEPTKMIMEHISDAHDWHLWGHTSIPLPVILYTDKGIEVFLSSEFHHGEHDYQGKYYTYRLVDKKKIRVVGAGGEVDEAASQNVWDFSITKNVASMFLAVILLLLIFTSVAGAYKKREGKAPRGLQSFLEPIILFVRDDIARPNIGHKYARFMPLLLTIFFFIWFNNLLGLIPIFPGAANVTGNIAVTFVLAFIVLIVVNINGNKYYWKHILLPDVPWWLYPIMIPVELVGVISKPFALMIRLFANITAGHIIILSLISLIFVFKSLAIAPVSLAFVLFMNVLELLVAALQAFIFTLLTALFIGMAVEEHH</sequence>
<dbReference type="Gene3D" id="1.20.120.220">
    <property type="entry name" value="ATP synthase, F0 complex, subunit A"/>
    <property type="match status" value="1"/>
</dbReference>
<keyword evidence="11" id="KW-1003">Cell membrane</keyword>
<dbReference type="PANTHER" id="PTHR11410">
    <property type="entry name" value="ATP SYNTHASE SUBUNIT A"/>
    <property type="match status" value="1"/>
</dbReference>
<evidence type="ECO:0000256" key="9">
    <source>
        <dbReference type="ARBA" id="ARBA00023136"/>
    </source>
</evidence>
<comment type="function">
    <text evidence="11 12">Key component of the proton channel; it plays a direct role in the translocation of protons across the membrane.</text>
</comment>
<evidence type="ECO:0000256" key="11">
    <source>
        <dbReference type="HAMAP-Rule" id="MF_01393"/>
    </source>
</evidence>
<reference evidence="15" key="1">
    <citation type="journal article" date="2019" name="Int. J. Syst. Evol. Microbiol.">
        <title>The Global Catalogue of Microorganisms (GCM) 10K type strain sequencing project: providing services to taxonomists for standard genome sequencing and annotation.</title>
        <authorList>
            <consortium name="The Broad Institute Genomics Platform"/>
            <consortium name="The Broad Institute Genome Sequencing Center for Infectious Disease"/>
            <person name="Wu L."/>
            <person name="Ma J."/>
        </authorList>
    </citation>
    <scope>NUCLEOTIDE SEQUENCE [LARGE SCALE GENOMIC DNA]</scope>
    <source>
        <strain evidence="15">CGMCC 1.15342</strain>
    </source>
</reference>
<dbReference type="Proteomes" id="UP000597338">
    <property type="component" value="Unassembled WGS sequence"/>
</dbReference>
<dbReference type="InterPro" id="IPR000568">
    <property type="entry name" value="ATP_synth_F0_asu"/>
</dbReference>
<feature type="transmembrane region" description="Helical" evidence="11">
    <location>
        <begin position="231"/>
        <end position="249"/>
    </location>
</feature>
<feature type="transmembrane region" description="Helical" evidence="11">
    <location>
        <begin position="202"/>
        <end position="225"/>
    </location>
</feature>
<evidence type="ECO:0000256" key="4">
    <source>
        <dbReference type="ARBA" id="ARBA00022547"/>
    </source>
</evidence>
<evidence type="ECO:0000256" key="3">
    <source>
        <dbReference type="ARBA" id="ARBA00022448"/>
    </source>
</evidence>
<feature type="transmembrane region" description="Helical" evidence="11">
    <location>
        <begin position="335"/>
        <end position="357"/>
    </location>
</feature>
<keyword evidence="8 11" id="KW-0406">Ion transport</keyword>
<comment type="caution">
    <text evidence="14">The sequence shown here is derived from an EMBL/GenBank/DDBJ whole genome shotgun (WGS) entry which is preliminary data.</text>
</comment>
<dbReference type="InterPro" id="IPR045083">
    <property type="entry name" value="ATP_synth_F0_asu_bact/mt"/>
</dbReference>
<dbReference type="PANTHER" id="PTHR11410:SF0">
    <property type="entry name" value="ATP SYNTHASE SUBUNIT A"/>
    <property type="match status" value="1"/>
</dbReference>
<evidence type="ECO:0000256" key="5">
    <source>
        <dbReference type="ARBA" id="ARBA00022692"/>
    </source>
</evidence>
<organism evidence="14 15">
    <name type="scientific">Parapedobacter defluvii</name>
    <dbReference type="NCBI Taxonomy" id="2045106"/>
    <lineage>
        <taxon>Bacteria</taxon>
        <taxon>Pseudomonadati</taxon>
        <taxon>Bacteroidota</taxon>
        <taxon>Sphingobacteriia</taxon>
        <taxon>Sphingobacteriales</taxon>
        <taxon>Sphingobacteriaceae</taxon>
        <taxon>Parapedobacter</taxon>
    </lineage>
</organism>
<comment type="subcellular location">
    <subcellularLocation>
        <location evidence="11 12">Cell membrane</location>
        <topology evidence="11 12">Multi-pass membrane protein</topology>
    </subcellularLocation>
    <subcellularLocation>
        <location evidence="1">Membrane</location>
        <topology evidence="1">Multi-pass membrane protein</topology>
    </subcellularLocation>
</comment>
<dbReference type="PRINTS" id="PR00123">
    <property type="entry name" value="ATPASEA"/>
</dbReference>
<feature type="signal peptide" evidence="13">
    <location>
        <begin position="1"/>
        <end position="32"/>
    </location>
</feature>
<dbReference type="HAMAP" id="MF_01393">
    <property type="entry name" value="ATP_synth_a_bact"/>
    <property type="match status" value="1"/>
</dbReference>
<gene>
    <name evidence="11 14" type="primary">atpB</name>
    <name evidence="14" type="ORF">GCM10011386_20010</name>
</gene>
<evidence type="ECO:0000313" key="14">
    <source>
        <dbReference type="EMBL" id="GGC27980.1"/>
    </source>
</evidence>
<feature type="chain" id="PRO_5045710167" description="ATP synthase subunit a" evidence="13">
    <location>
        <begin position="33"/>
        <end position="361"/>
    </location>
</feature>
<keyword evidence="13" id="KW-0732">Signal</keyword>
<dbReference type="InterPro" id="IPR035908">
    <property type="entry name" value="F0_ATP_A_sf"/>
</dbReference>
<comment type="similarity">
    <text evidence="2 11 12">Belongs to the ATPase A chain family.</text>
</comment>
<evidence type="ECO:0000256" key="10">
    <source>
        <dbReference type="ARBA" id="ARBA00023310"/>
    </source>
</evidence>
<evidence type="ECO:0000256" key="12">
    <source>
        <dbReference type="RuleBase" id="RU000483"/>
    </source>
</evidence>
<keyword evidence="9 11" id="KW-0472">Membrane</keyword>
<dbReference type="CDD" id="cd00310">
    <property type="entry name" value="ATP-synt_Fo_a_6"/>
    <property type="match status" value="1"/>
</dbReference>
<keyword evidence="10 11" id="KW-0066">ATP synthesis</keyword>
<dbReference type="EMBL" id="BMIK01000005">
    <property type="protein sequence ID" value="GGC27980.1"/>
    <property type="molecule type" value="Genomic_DNA"/>
</dbReference>
<dbReference type="RefSeq" id="WP_188750150.1">
    <property type="nucleotide sequence ID" value="NZ_BMIK01000005.1"/>
</dbReference>
<feature type="transmembrane region" description="Helical" evidence="11">
    <location>
        <begin position="143"/>
        <end position="164"/>
    </location>
</feature>
<keyword evidence="5 11" id="KW-0812">Transmembrane</keyword>
<feature type="transmembrane region" description="Helical" evidence="11">
    <location>
        <begin position="301"/>
        <end position="328"/>
    </location>
</feature>
<evidence type="ECO:0000313" key="15">
    <source>
        <dbReference type="Proteomes" id="UP000597338"/>
    </source>
</evidence>
<keyword evidence="4 11" id="KW-0138">CF(0)</keyword>
<keyword evidence="3 11" id="KW-0813">Transport</keyword>
<dbReference type="NCBIfam" id="TIGR01131">
    <property type="entry name" value="ATP_synt_6_or_A"/>
    <property type="match status" value="1"/>
</dbReference>
<name>A0ABQ1LS03_9SPHI</name>
<evidence type="ECO:0000256" key="1">
    <source>
        <dbReference type="ARBA" id="ARBA00004141"/>
    </source>
</evidence>
<evidence type="ECO:0000256" key="8">
    <source>
        <dbReference type="ARBA" id="ARBA00023065"/>
    </source>
</evidence>
<keyword evidence="6 11" id="KW-0375">Hydrogen ion transport</keyword>
<accession>A0ABQ1LS03</accession>
<protein>
    <recommendedName>
        <fullName evidence="11 12">ATP synthase subunit a</fullName>
    </recommendedName>
    <alternativeName>
        <fullName evidence="11">ATP synthase F0 sector subunit a</fullName>
    </alternativeName>
    <alternativeName>
        <fullName evidence="11">F-ATPase subunit 6</fullName>
    </alternativeName>
</protein>
<feature type="transmembrane region" description="Helical" evidence="11">
    <location>
        <begin position="269"/>
        <end position="295"/>
    </location>
</feature>
<evidence type="ECO:0000256" key="7">
    <source>
        <dbReference type="ARBA" id="ARBA00022989"/>
    </source>
</evidence>
<evidence type="ECO:0000256" key="13">
    <source>
        <dbReference type="SAM" id="SignalP"/>
    </source>
</evidence>